<protein>
    <submittedName>
        <fullName evidence="1">Uncharacterized protein</fullName>
    </submittedName>
</protein>
<evidence type="ECO:0000313" key="1">
    <source>
        <dbReference type="EMBL" id="QHU00360.1"/>
    </source>
</evidence>
<name>A0A6C0J657_9ZZZZ</name>
<dbReference type="EMBL" id="MN740327">
    <property type="protein sequence ID" value="QHU00360.1"/>
    <property type="molecule type" value="Genomic_DNA"/>
</dbReference>
<organism evidence="1">
    <name type="scientific">viral metagenome</name>
    <dbReference type="NCBI Taxonomy" id="1070528"/>
    <lineage>
        <taxon>unclassified sequences</taxon>
        <taxon>metagenomes</taxon>
        <taxon>organismal metagenomes</taxon>
    </lineage>
</organism>
<dbReference type="AlphaFoldDB" id="A0A6C0J657"/>
<accession>A0A6C0J657</accession>
<proteinExistence type="predicted"/>
<reference evidence="1" key="1">
    <citation type="journal article" date="2020" name="Nature">
        <title>Giant virus diversity and host interactions through global metagenomics.</title>
        <authorList>
            <person name="Schulz F."/>
            <person name="Roux S."/>
            <person name="Paez-Espino D."/>
            <person name="Jungbluth S."/>
            <person name="Walsh D.A."/>
            <person name="Denef V.J."/>
            <person name="McMahon K.D."/>
            <person name="Konstantinidis K.T."/>
            <person name="Eloe-Fadrosh E.A."/>
            <person name="Kyrpides N.C."/>
            <person name="Woyke T."/>
        </authorList>
    </citation>
    <scope>NUCLEOTIDE SEQUENCE</scope>
    <source>
        <strain evidence="1">GVMAG-M-3300025860-20</strain>
    </source>
</reference>
<sequence length="83" mass="9742">MESLNSISEFPFVSDEAVKEMKYLLAPINDLKPHAVKTLAFVRNCSYDDLFDTCDTCNKDAYDKFYGNRFCINYIEVYMCYYS</sequence>